<dbReference type="GO" id="GO:0006032">
    <property type="term" value="P:chitin catabolic process"/>
    <property type="evidence" value="ECO:0007669"/>
    <property type="project" value="UniProtKB-ARBA"/>
</dbReference>
<dbReference type="GO" id="GO:0004568">
    <property type="term" value="F:chitinase activity"/>
    <property type="evidence" value="ECO:0007669"/>
    <property type="project" value="UniProtKB-ARBA"/>
</dbReference>
<evidence type="ECO:0000256" key="6">
    <source>
        <dbReference type="RuleBase" id="RU004453"/>
    </source>
</evidence>
<dbReference type="GO" id="GO:0008061">
    <property type="term" value="F:chitin binding"/>
    <property type="evidence" value="ECO:0007669"/>
    <property type="project" value="InterPro"/>
</dbReference>
<dbReference type="PANTHER" id="PTHR11177:SF390">
    <property type="entry name" value="CHITINASE 11"/>
    <property type="match status" value="1"/>
</dbReference>
<evidence type="ECO:0000256" key="4">
    <source>
        <dbReference type="ARBA" id="ARBA00023295"/>
    </source>
</evidence>
<dbReference type="SUPFAM" id="SSF54556">
    <property type="entry name" value="Chitinase insertion domain"/>
    <property type="match status" value="1"/>
</dbReference>
<reference evidence="8 9" key="1">
    <citation type="submission" date="2023-03" db="EMBL/GenBank/DDBJ databases">
        <title>Genome insight into feeding habits of ladybird beetles.</title>
        <authorList>
            <person name="Li H.-S."/>
            <person name="Huang Y.-H."/>
            <person name="Pang H."/>
        </authorList>
    </citation>
    <scope>NUCLEOTIDE SEQUENCE [LARGE SCALE GENOMIC DNA]</scope>
    <source>
        <strain evidence="8">SYSU_2023b</strain>
        <tissue evidence="8">Whole body</tissue>
    </source>
</reference>
<evidence type="ECO:0000256" key="1">
    <source>
        <dbReference type="ARBA" id="ARBA00022729"/>
    </source>
</evidence>
<dbReference type="Gene3D" id="3.10.50.10">
    <property type="match status" value="1"/>
</dbReference>
<dbReference type="EMBL" id="JARQZJ010000092">
    <property type="protein sequence ID" value="KAK9884304.1"/>
    <property type="molecule type" value="Genomic_DNA"/>
</dbReference>
<dbReference type="AlphaFoldDB" id="A0AAW1UU00"/>
<proteinExistence type="inferred from homology"/>
<evidence type="ECO:0000313" key="9">
    <source>
        <dbReference type="Proteomes" id="UP001431783"/>
    </source>
</evidence>
<dbReference type="InterPro" id="IPR050314">
    <property type="entry name" value="Glycosyl_Hydrlase_18"/>
</dbReference>
<keyword evidence="9" id="KW-1185">Reference proteome</keyword>
<dbReference type="InterPro" id="IPR001579">
    <property type="entry name" value="Glyco_hydro_18_chit_AS"/>
</dbReference>
<name>A0AAW1UU00_9CUCU</name>
<dbReference type="InterPro" id="IPR029070">
    <property type="entry name" value="Chitinase_insertion_sf"/>
</dbReference>
<dbReference type="PANTHER" id="PTHR11177">
    <property type="entry name" value="CHITINASE"/>
    <property type="match status" value="1"/>
</dbReference>
<evidence type="ECO:0000256" key="2">
    <source>
        <dbReference type="ARBA" id="ARBA00022801"/>
    </source>
</evidence>
<feature type="domain" description="GH18" evidence="7">
    <location>
        <begin position="1"/>
        <end position="332"/>
    </location>
</feature>
<dbReference type="InterPro" id="IPR001223">
    <property type="entry name" value="Glyco_hydro18_cat"/>
</dbReference>
<sequence>MLVKSPVTIAKFVKSHANLVKFAKCSAKLVKSSAKVIKFCVKITKFVKSHVKPVKSHVTIAKSRVKLVNFVQSVQRTIQRLNLDGIDLDWEFPNDIVQNEKDKFIQLLNEIRENVINSVNKYLLSVAVAAPVTLVETSYNVTEINRLVDFVNLMSYDYNFFSFWTPWTGMNAPLYAKSDDTLYFSTQNINFSSNYWIRKGMMREKINIGLPVYAHTYTLRTPRKTYLGAPAIGDGRLGGGGSAKYGTVCDFIHQQKLSPVFHEETKSPYVTNGSEWVSFENDQSMKYKADYIYENHYGGAMIFSLSSDDYEGKCKPGETFPNTRIIHKIFNQ</sequence>
<keyword evidence="4 5" id="KW-0326">Glycosidase</keyword>
<gene>
    <name evidence="8" type="ORF">WA026_005256</name>
</gene>
<evidence type="ECO:0000313" key="8">
    <source>
        <dbReference type="EMBL" id="KAK9884304.1"/>
    </source>
</evidence>
<organism evidence="8 9">
    <name type="scientific">Henosepilachna vigintioctopunctata</name>
    <dbReference type="NCBI Taxonomy" id="420089"/>
    <lineage>
        <taxon>Eukaryota</taxon>
        <taxon>Metazoa</taxon>
        <taxon>Ecdysozoa</taxon>
        <taxon>Arthropoda</taxon>
        <taxon>Hexapoda</taxon>
        <taxon>Insecta</taxon>
        <taxon>Pterygota</taxon>
        <taxon>Neoptera</taxon>
        <taxon>Endopterygota</taxon>
        <taxon>Coleoptera</taxon>
        <taxon>Polyphaga</taxon>
        <taxon>Cucujiformia</taxon>
        <taxon>Coccinelloidea</taxon>
        <taxon>Coccinellidae</taxon>
        <taxon>Epilachninae</taxon>
        <taxon>Epilachnini</taxon>
        <taxon>Henosepilachna</taxon>
    </lineage>
</organism>
<accession>A0AAW1UU00</accession>
<dbReference type="GO" id="GO:0005975">
    <property type="term" value="P:carbohydrate metabolic process"/>
    <property type="evidence" value="ECO:0007669"/>
    <property type="project" value="InterPro"/>
</dbReference>
<dbReference type="GO" id="GO:0005576">
    <property type="term" value="C:extracellular region"/>
    <property type="evidence" value="ECO:0007669"/>
    <property type="project" value="TreeGrafter"/>
</dbReference>
<protein>
    <recommendedName>
        <fullName evidence="7">GH18 domain-containing protein</fullName>
    </recommendedName>
</protein>
<evidence type="ECO:0000259" key="7">
    <source>
        <dbReference type="PROSITE" id="PS51910"/>
    </source>
</evidence>
<dbReference type="SUPFAM" id="SSF51445">
    <property type="entry name" value="(Trans)glycosidases"/>
    <property type="match status" value="1"/>
</dbReference>
<evidence type="ECO:0000256" key="5">
    <source>
        <dbReference type="RuleBase" id="RU000489"/>
    </source>
</evidence>
<dbReference type="FunFam" id="3.10.50.10:FF:000003">
    <property type="entry name" value="Class V chitinase CHIT5b"/>
    <property type="match status" value="1"/>
</dbReference>
<keyword evidence="2 5" id="KW-0378">Hydrolase</keyword>
<keyword evidence="1" id="KW-0732">Signal</keyword>
<dbReference type="Proteomes" id="UP001431783">
    <property type="component" value="Unassembled WGS sequence"/>
</dbReference>
<dbReference type="PROSITE" id="PS51910">
    <property type="entry name" value="GH18_2"/>
    <property type="match status" value="1"/>
</dbReference>
<keyword evidence="3" id="KW-0325">Glycoprotein</keyword>
<evidence type="ECO:0000256" key="3">
    <source>
        <dbReference type="ARBA" id="ARBA00023180"/>
    </source>
</evidence>
<comment type="similarity">
    <text evidence="6">Belongs to the glycosyl hydrolase 18 family.</text>
</comment>
<dbReference type="InterPro" id="IPR017853">
    <property type="entry name" value="GH"/>
</dbReference>
<comment type="caution">
    <text evidence="8">The sequence shown here is derived from an EMBL/GenBank/DDBJ whole genome shotgun (WGS) entry which is preliminary data.</text>
</comment>
<dbReference type="PROSITE" id="PS01095">
    <property type="entry name" value="GH18_1"/>
    <property type="match status" value="1"/>
</dbReference>
<dbReference type="InterPro" id="IPR011583">
    <property type="entry name" value="Chitinase_II/V-like_cat"/>
</dbReference>
<dbReference type="Pfam" id="PF00704">
    <property type="entry name" value="Glyco_hydro_18"/>
    <property type="match status" value="1"/>
</dbReference>
<dbReference type="SMART" id="SM00636">
    <property type="entry name" value="Glyco_18"/>
    <property type="match status" value="1"/>
</dbReference>
<dbReference type="Gene3D" id="3.20.20.80">
    <property type="entry name" value="Glycosidases"/>
    <property type="match status" value="1"/>
</dbReference>